<keyword evidence="4 5" id="KW-0408">Iron</keyword>
<evidence type="ECO:0000256" key="4">
    <source>
        <dbReference type="ARBA" id="ARBA00023004"/>
    </source>
</evidence>
<feature type="signal peptide" evidence="7">
    <location>
        <begin position="1"/>
        <end position="29"/>
    </location>
</feature>
<evidence type="ECO:0000256" key="6">
    <source>
        <dbReference type="SAM" id="MobiDB-lite"/>
    </source>
</evidence>
<dbReference type="Gene3D" id="1.10.760.10">
    <property type="entry name" value="Cytochrome c-like domain"/>
    <property type="match status" value="1"/>
</dbReference>
<evidence type="ECO:0000313" key="10">
    <source>
        <dbReference type="Proteomes" id="UP000648984"/>
    </source>
</evidence>
<dbReference type="EMBL" id="WTVQ01000006">
    <property type="protein sequence ID" value="NMG74219.1"/>
    <property type="molecule type" value="Genomic_DNA"/>
</dbReference>
<dbReference type="Proteomes" id="UP000648984">
    <property type="component" value="Unassembled WGS sequence"/>
</dbReference>
<feature type="domain" description="Cytochrome c" evidence="8">
    <location>
        <begin position="358"/>
        <end position="434"/>
    </location>
</feature>
<feature type="chain" id="PRO_5045854100" evidence="7">
    <location>
        <begin position="30"/>
        <end position="436"/>
    </location>
</feature>
<proteinExistence type="predicted"/>
<dbReference type="RefSeq" id="WP_169259365.1">
    <property type="nucleotide sequence ID" value="NZ_WTVQ01000006.1"/>
</dbReference>
<dbReference type="InterPro" id="IPR001638">
    <property type="entry name" value="Solute-binding_3/MltF_N"/>
</dbReference>
<dbReference type="PROSITE" id="PS51007">
    <property type="entry name" value="CYTC"/>
    <property type="match status" value="1"/>
</dbReference>
<evidence type="ECO:0000256" key="7">
    <source>
        <dbReference type="SAM" id="SignalP"/>
    </source>
</evidence>
<dbReference type="InterPro" id="IPR036909">
    <property type="entry name" value="Cyt_c-like_dom_sf"/>
</dbReference>
<organism evidence="9 10">
    <name type="scientific">Aromatoleum diolicum</name>
    <dbReference type="NCBI Taxonomy" id="75796"/>
    <lineage>
        <taxon>Bacteria</taxon>
        <taxon>Pseudomonadati</taxon>
        <taxon>Pseudomonadota</taxon>
        <taxon>Betaproteobacteria</taxon>
        <taxon>Rhodocyclales</taxon>
        <taxon>Rhodocyclaceae</taxon>
        <taxon>Aromatoleum</taxon>
    </lineage>
</organism>
<dbReference type="PANTHER" id="PTHR35936">
    <property type="entry name" value="MEMBRANE-BOUND LYTIC MUREIN TRANSGLYCOSYLASE F"/>
    <property type="match status" value="1"/>
</dbReference>
<dbReference type="SUPFAM" id="SSF46626">
    <property type="entry name" value="Cytochrome c"/>
    <property type="match status" value="1"/>
</dbReference>
<feature type="region of interest" description="Disordered" evidence="6">
    <location>
        <begin position="324"/>
        <end position="357"/>
    </location>
</feature>
<dbReference type="PANTHER" id="PTHR35936:SF17">
    <property type="entry name" value="ARGININE-BINDING EXTRACELLULAR PROTEIN ARTP"/>
    <property type="match status" value="1"/>
</dbReference>
<dbReference type="Gene3D" id="3.40.190.10">
    <property type="entry name" value="Periplasmic binding protein-like II"/>
    <property type="match status" value="2"/>
</dbReference>
<keyword evidence="1 5" id="KW-0349">Heme</keyword>
<evidence type="ECO:0000256" key="5">
    <source>
        <dbReference type="PROSITE-ProRule" id="PRU00433"/>
    </source>
</evidence>
<comment type="caution">
    <text evidence="9">The sequence shown here is derived from an EMBL/GenBank/DDBJ whole genome shotgun (WGS) entry which is preliminary data.</text>
</comment>
<evidence type="ECO:0000256" key="3">
    <source>
        <dbReference type="ARBA" id="ARBA00022729"/>
    </source>
</evidence>
<dbReference type="SUPFAM" id="SSF53850">
    <property type="entry name" value="Periplasmic binding protein-like II"/>
    <property type="match status" value="1"/>
</dbReference>
<gene>
    <name evidence="9" type="ORF">GPA25_05550</name>
</gene>
<name>A0ABX1QAJ0_9RHOO</name>
<keyword evidence="10" id="KW-1185">Reference proteome</keyword>
<keyword evidence="2 5" id="KW-0479">Metal-binding</keyword>
<dbReference type="Pfam" id="PF13442">
    <property type="entry name" value="Cytochrome_CBB3"/>
    <property type="match status" value="1"/>
</dbReference>
<sequence length="436" mass="47062">MAYKFFVRRLVANSLTALLLTVSATQVGATALERIRSTGVTTVCADPNNLPLSNSKLDPPGYDMEVASEIAKSLGAKLQYNWFAMERMGKVFRELYEGRCDFIVGIPTDKRLDGAGPRLALSQSYLISGFAIVIGKGRKENRLEDLKGQPIGVGLHTVSDFVVFDLGYDRVLFSKQAEVFNAVARDEIPAGLVWAPMAGWLAKQNPAAQVRILTETRPELTFSLAVGVNKDDPAFLDAVNAAISALIQSGKRDEILKAYGVPTLNSSVGAEIRRTVRASRNQAGAALDGSQPSLTRTVWRGDQATRATIRGAQSPFIRTVGGVGKASGWPPAEEQEAQGAQGVSEPPMKQNAVEQSAEKSESGFNLYHRACGKCHGRNVISGGIFPDLRNFEGSDADFIATVKKGRPGTVMPAWEKVMTEAEIERIRAYVKSAAAE</sequence>
<evidence type="ECO:0000259" key="8">
    <source>
        <dbReference type="PROSITE" id="PS51007"/>
    </source>
</evidence>
<dbReference type="SMART" id="SM00062">
    <property type="entry name" value="PBPb"/>
    <property type="match status" value="1"/>
</dbReference>
<keyword evidence="3 7" id="KW-0732">Signal</keyword>
<accession>A0ABX1QAJ0</accession>
<dbReference type="InterPro" id="IPR009056">
    <property type="entry name" value="Cyt_c-like_dom"/>
</dbReference>
<reference evidence="9 10" key="1">
    <citation type="submission" date="2019-12" db="EMBL/GenBank/DDBJ databases">
        <title>Comparative genomics gives insights into the taxonomy of the Azoarcus-Aromatoleum group and reveals separate origins of nif in the plant-associated Azoarcus and non-plant-associated Aromatoleum sub-groups.</title>
        <authorList>
            <person name="Lafos M."/>
            <person name="Maluk M."/>
            <person name="Batista M."/>
            <person name="Junghare M."/>
            <person name="Carmona M."/>
            <person name="Faoro H."/>
            <person name="Cruz L.M."/>
            <person name="Battistoni F."/>
            <person name="De Souza E."/>
            <person name="Pedrosa F."/>
            <person name="Chen W.-M."/>
            <person name="Poole P.S."/>
            <person name="Dixon R.A."/>
            <person name="James E.K."/>
        </authorList>
    </citation>
    <scope>NUCLEOTIDE SEQUENCE [LARGE SCALE GENOMIC DNA]</scope>
    <source>
        <strain evidence="9 10">22Lin</strain>
    </source>
</reference>
<evidence type="ECO:0000256" key="1">
    <source>
        <dbReference type="ARBA" id="ARBA00022617"/>
    </source>
</evidence>
<evidence type="ECO:0000313" key="9">
    <source>
        <dbReference type="EMBL" id="NMG74219.1"/>
    </source>
</evidence>
<evidence type="ECO:0000256" key="2">
    <source>
        <dbReference type="ARBA" id="ARBA00022723"/>
    </source>
</evidence>
<dbReference type="Pfam" id="PF00497">
    <property type="entry name" value="SBP_bac_3"/>
    <property type="match status" value="1"/>
</dbReference>
<protein>
    <submittedName>
        <fullName evidence="9">Transporter substrate-binding domain-containing protein</fullName>
    </submittedName>
</protein>